<dbReference type="AlphaFoldDB" id="A0A1E4SCV2"/>
<dbReference type="GO" id="GO:0003684">
    <property type="term" value="F:damaged DNA binding"/>
    <property type="evidence" value="ECO:0007669"/>
    <property type="project" value="EnsemblFungi"/>
</dbReference>
<dbReference type="GO" id="GO:0008094">
    <property type="term" value="F:ATP-dependent activity, acting on DNA"/>
    <property type="evidence" value="ECO:0007669"/>
    <property type="project" value="EnsemblFungi"/>
</dbReference>
<dbReference type="GeneID" id="30984672"/>
<dbReference type="GO" id="GO:0004842">
    <property type="term" value="F:ubiquitin-protein transferase activity"/>
    <property type="evidence" value="ECO:0007669"/>
    <property type="project" value="EnsemblFungi"/>
</dbReference>
<evidence type="ECO:0000313" key="4">
    <source>
        <dbReference type="Proteomes" id="UP000094285"/>
    </source>
</evidence>
<evidence type="ECO:0000313" key="3">
    <source>
        <dbReference type="EMBL" id="ODV77296.1"/>
    </source>
</evidence>
<dbReference type="Gene3D" id="3.80.10.10">
    <property type="entry name" value="Ribonuclease Inhibitor"/>
    <property type="match status" value="2"/>
</dbReference>
<dbReference type="GO" id="GO:0008104">
    <property type="term" value="P:intracellular protein localization"/>
    <property type="evidence" value="ECO:0007669"/>
    <property type="project" value="EnsemblFungi"/>
</dbReference>
<dbReference type="SMART" id="SM00367">
    <property type="entry name" value="LRR_CC"/>
    <property type="match status" value="6"/>
</dbReference>
<gene>
    <name evidence="3" type="ORF">CANTADRAFT_56036</name>
</gene>
<dbReference type="EMBL" id="KV453915">
    <property type="protein sequence ID" value="ODV77296.1"/>
    <property type="molecule type" value="Genomic_DNA"/>
</dbReference>
<dbReference type="GO" id="GO:0019005">
    <property type="term" value="C:SCF ubiquitin ligase complex"/>
    <property type="evidence" value="ECO:0007669"/>
    <property type="project" value="TreeGrafter"/>
</dbReference>
<protein>
    <submittedName>
        <fullName evidence="3">RNI-like protein</fullName>
    </submittedName>
</protein>
<evidence type="ECO:0000256" key="1">
    <source>
        <dbReference type="SAM" id="MobiDB-lite"/>
    </source>
</evidence>
<dbReference type="OrthoDB" id="1924287at2759"/>
<feature type="domain" description="DNA repair protein rhp7 treble clef" evidence="2">
    <location>
        <begin position="118"/>
        <end position="156"/>
    </location>
</feature>
<dbReference type="SUPFAM" id="SSF52047">
    <property type="entry name" value="RNI-like"/>
    <property type="match status" value="1"/>
</dbReference>
<dbReference type="Proteomes" id="UP000094285">
    <property type="component" value="Unassembled WGS sequence"/>
</dbReference>
<feature type="compositionally biased region" description="Acidic residues" evidence="1">
    <location>
        <begin position="52"/>
        <end position="63"/>
    </location>
</feature>
<dbReference type="GO" id="GO:0070911">
    <property type="term" value="P:global genome nucleotide-excision repair"/>
    <property type="evidence" value="ECO:0007669"/>
    <property type="project" value="EnsemblFungi"/>
</dbReference>
<sequence length="617" mass="69743">MSRNRKSSGVRGPNSALTEFLKNEGITEGFRRRREAQASESPHPQQERSTEPENEDISEDPEETVSPAGARIRRGVATESDQEEEAIRAAGRAKRRDDSDFDPEFSDDDLDANGIKKFGEEDNCVTCGKVFNLTVYSRYLRDQRGYVCETCNETIKAKERNAKRNQMSSRKKRKKIALALLDKQVVRIPKLQDICIKKITLNIDDVEALGDIGQVNMNKISKILSKNRSLNNSTVSLFLNPNLKSLEFWDCSNVDSDSLNRIASYCPNLESLTLFMCGQLHNDNLKYYTTNLKSLSELSLNGPFLISDTVWQEYFEQSGSQLTKFEVRNTHRFQNDSLISLLENSGRNLTSLRLSRLDGLDSKDVYDLIPHYLEPSKLEQLEISYPFQEDLVTDDLLINILAITGETITHLNLDGCSNLTDQFITDGLAKFCPNLTHLSMKNLDQITNEAFARALEEYSAVNSGGLISVDLTKCTGLGDEAIYSLLKHSGHTVVEFSINSLSLLSKDFLLQLFTEDHHPYKKGLKEKLEKLESNGTNENNEENDNNETPSYYPKLSFPFLTTADFGFVRSVDDEILELVGESCPKLSILEVYGNNRCTFRANFRKDLMVIGRQGDEV</sequence>
<dbReference type="PANTHER" id="PTHR13318:SF95">
    <property type="entry name" value="F-BOX PROTEIN YLR352W"/>
    <property type="match status" value="1"/>
</dbReference>
<dbReference type="STRING" id="984487.A0A1E4SCV2"/>
<dbReference type="GO" id="GO:0031146">
    <property type="term" value="P:SCF-dependent proteasomal ubiquitin-dependent protein catabolic process"/>
    <property type="evidence" value="ECO:0007669"/>
    <property type="project" value="TreeGrafter"/>
</dbReference>
<feature type="region of interest" description="Disordered" evidence="1">
    <location>
        <begin position="1"/>
        <end position="110"/>
    </location>
</feature>
<dbReference type="GO" id="GO:0000715">
    <property type="term" value="P:nucleotide-excision repair, DNA damage recognition"/>
    <property type="evidence" value="ECO:0007669"/>
    <property type="project" value="EnsemblFungi"/>
</dbReference>
<dbReference type="InterPro" id="IPR006553">
    <property type="entry name" value="Leu-rich_rpt_Cys-con_subtyp"/>
</dbReference>
<dbReference type="GO" id="GO:0031463">
    <property type="term" value="C:Cul3-RING ubiquitin ligase complex"/>
    <property type="evidence" value="ECO:0007669"/>
    <property type="project" value="EnsemblFungi"/>
</dbReference>
<dbReference type="GO" id="GO:0009411">
    <property type="term" value="P:response to UV"/>
    <property type="evidence" value="ECO:0007669"/>
    <property type="project" value="EnsemblFungi"/>
</dbReference>
<dbReference type="GO" id="GO:0000113">
    <property type="term" value="C:nucleotide-excision repair factor 4 complex"/>
    <property type="evidence" value="ECO:0007669"/>
    <property type="project" value="EnsemblFungi"/>
</dbReference>
<organism evidence="3 4">
    <name type="scientific">Suhomyces tanzawaensis NRRL Y-17324</name>
    <dbReference type="NCBI Taxonomy" id="984487"/>
    <lineage>
        <taxon>Eukaryota</taxon>
        <taxon>Fungi</taxon>
        <taxon>Dikarya</taxon>
        <taxon>Ascomycota</taxon>
        <taxon>Saccharomycotina</taxon>
        <taxon>Pichiomycetes</taxon>
        <taxon>Debaryomycetaceae</taxon>
        <taxon>Suhomyces</taxon>
    </lineage>
</organism>
<dbReference type="InterPro" id="IPR032675">
    <property type="entry name" value="LRR_dom_sf"/>
</dbReference>
<dbReference type="RefSeq" id="XP_020062418.1">
    <property type="nucleotide sequence ID" value="XM_020210536.1"/>
</dbReference>
<keyword evidence="4" id="KW-1185">Reference proteome</keyword>
<feature type="compositionally biased region" description="Acidic residues" evidence="1">
    <location>
        <begin position="99"/>
        <end position="110"/>
    </location>
</feature>
<dbReference type="Pfam" id="PF23550">
    <property type="entry name" value="zf_Tbcl_Rhp7"/>
    <property type="match status" value="1"/>
</dbReference>
<accession>A0A1E4SCV2</accession>
<proteinExistence type="predicted"/>
<name>A0A1E4SCV2_9ASCO</name>
<evidence type="ECO:0000259" key="2">
    <source>
        <dbReference type="Pfam" id="PF23550"/>
    </source>
</evidence>
<dbReference type="InterPro" id="IPR056451">
    <property type="entry name" value="Znf_Tbcl_Rhp7"/>
</dbReference>
<dbReference type="PANTHER" id="PTHR13318">
    <property type="entry name" value="PARTNER OF PAIRED, ISOFORM B-RELATED"/>
    <property type="match status" value="1"/>
</dbReference>
<reference evidence="4" key="1">
    <citation type="submission" date="2016-05" db="EMBL/GenBank/DDBJ databases">
        <title>Comparative genomics of biotechnologically important yeasts.</title>
        <authorList>
            <consortium name="DOE Joint Genome Institute"/>
            <person name="Riley R."/>
            <person name="Haridas S."/>
            <person name="Wolfe K.H."/>
            <person name="Lopes M.R."/>
            <person name="Hittinger C.T."/>
            <person name="Goker M."/>
            <person name="Salamov A."/>
            <person name="Wisecaver J."/>
            <person name="Long T.M."/>
            <person name="Aerts A.L."/>
            <person name="Barry K."/>
            <person name="Choi C."/>
            <person name="Clum A."/>
            <person name="Coughlan A.Y."/>
            <person name="Deshpande S."/>
            <person name="Douglass A.P."/>
            <person name="Hanson S.J."/>
            <person name="Klenk H.-P."/>
            <person name="Labutti K."/>
            <person name="Lapidus A."/>
            <person name="Lindquist E."/>
            <person name="Lipzen A."/>
            <person name="Meier-Kolthoff J.P."/>
            <person name="Ohm R.A."/>
            <person name="Otillar R.P."/>
            <person name="Pangilinan J."/>
            <person name="Peng Y."/>
            <person name="Rokas A."/>
            <person name="Rosa C.A."/>
            <person name="Scheuner C."/>
            <person name="Sibirny A.A."/>
            <person name="Slot J.C."/>
            <person name="Stielow J.B."/>
            <person name="Sun H."/>
            <person name="Kurtzman C.P."/>
            <person name="Blackwell M."/>
            <person name="Grigoriev I.V."/>
            <person name="Jeffries T.W."/>
        </authorList>
    </citation>
    <scope>NUCLEOTIDE SEQUENCE [LARGE SCALE GENOMIC DNA]</scope>
    <source>
        <strain evidence="4">NRRL Y-17324</strain>
    </source>
</reference>